<keyword evidence="6" id="KW-1185">Reference proteome</keyword>
<evidence type="ECO:0000259" key="4">
    <source>
        <dbReference type="Pfam" id="PF10017"/>
    </source>
</evidence>
<keyword evidence="3" id="KW-0949">S-adenosyl-L-methionine</keyword>
<dbReference type="InterPro" id="IPR017804">
    <property type="entry name" value="MeTrfase_EgtD-like"/>
</dbReference>
<dbReference type="Gene3D" id="3.40.50.150">
    <property type="entry name" value="Vaccinia Virus protein VP39"/>
    <property type="match status" value="1"/>
</dbReference>
<protein>
    <recommendedName>
        <fullName evidence="3">Histidine N-alpha-methyltransferase</fullName>
        <ecNumber evidence="3">2.1.1.44</ecNumber>
    </recommendedName>
    <alternativeName>
        <fullName evidence="3">Histidine trimethyltransferase</fullName>
    </alternativeName>
</protein>
<comment type="pathway">
    <text evidence="3">Amino-acid biosynthesis; ergothioneine biosynthesis.</text>
</comment>
<dbReference type="RefSeq" id="WP_253653643.1">
    <property type="nucleotide sequence ID" value="NZ_BAAAOE010000001.1"/>
</dbReference>
<feature type="binding site" evidence="3">
    <location>
        <position position="119"/>
    </location>
    <ligand>
        <name>S-adenosyl-L-methionine</name>
        <dbReference type="ChEBI" id="CHEBI:59789"/>
    </ligand>
</feature>
<keyword evidence="1 3" id="KW-0489">Methyltransferase</keyword>
<keyword evidence="2 3" id="KW-0808">Transferase</keyword>
<dbReference type="Proteomes" id="UP001205740">
    <property type="component" value="Unassembled WGS sequence"/>
</dbReference>
<comment type="subunit">
    <text evidence="3">Monomer.</text>
</comment>
<dbReference type="InterPro" id="IPR035094">
    <property type="entry name" value="EgtD"/>
</dbReference>
<feature type="binding site" evidence="3">
    <location>
        <position position="92"/>
    </location>
    <ligand>
        <name>S-adenosyl-L-methionine</name>
        <dbReference type="ChEBI" id="CHEBI:59789"/>
    </ligand>
</feature>
<dbReference type="NCBIfam" id="TIGR03438">
    <property type="entry name" value="egtD_ergothio"/>
    <property type="match status" value="1"/>
</dbReference>
<organism evidence="5 6">
    <name type="scientific">Williamsia serinedens</name>
    <dbReference type="NCBI Taxonomy" id="391736"/>
    <lineage>
        <taxon>Bacteria</taxon>
        <taxon>Bacillati</taxon>
        <taxon>Actinomycetota</taxon>
        <taxon>Actinomycetes</taxon>
        <taxon>Mycobacteriales</taxon>
        <taxon>Nocardiaceae</taxon>
        <taxon>Williamsia</taxon>
    </lineage>
</organism>
<sequence length="328" mass="34980">MTSTPPAAIPVQVHLTDADIDAALVADVRAGLTAAPKHLPPKWFYDARGSELFEEITALPEYYPTRTERAVLAAAADTIAASTGMQTLVELGSGSSEKTRLLLDAGVRAGTLTTYVPQDVSVSALQGAVDELTVAYPALSVEGIASDFSDLSVSIPDRPGRTVAFLGGTLGNLTPAERAGFLTGIADALRPGEHLLIGVGLVVDESIVVPAYDDAQGVTAAFNKNVLSVIDGRLHADFDPDAFDHVALWDAENEWIEMRLRAQRAMTVHVADLDLEVEFAEGEEMRTEISAKFRVEGITEELVAAGFDVTRVFTDTDDRFAVVLATRA</sequence>
<name>A0ABT1GZW1_9NOCA</name>
<dbReference type="Pfam" id="PF10017">
    <property type="entry name" value="Methyltransf_33"/>
    <property type="match status" value="1"/>
</dbReference>
<dbReference type="InterPro" id="IPR051128">
    <property type="entry name" value="EgtD_Methyltrsf_superfamily"/>
</dbReference>
<dbReference type="PIRSF" id="PIRSF018005">
    <property type="entry name" value="UCP018005"/>
    <property type="match status" value="1"/>
</dbReference>
<evidence type="ECO:0000256" key="2">
    <source>
        <dbReference type="ARBA" id="ARBA00022679"/>
    </source>
</evidence>
<feature type="binding site" evidence="3">
    <location>
        <begin position="288"/>
        <end position="290"/>
    </location>
    <ligand>
        <name>L-histidine</name>
        <dbReference type="ChEBI" id="CHEBI:57595"/>
    </ligand>
</feature>
<feature type="domain" description="Histidine-specific methyltransferase SAM-dependent" evidence="4">
    <location>
        <begin position="26"/>
        <end position="326"/>
    </location>
</feature>
<feature type="binding site" evidence="3">
    <location>
        <begin position="147"/>
        <end position="148"/>
    </location>
    <ligand>
        <name>S-adenosyl-L-methionine</name>
        <dbReference type="ChEBI" id="CHEBI:59789"/>
    </ligand>
</feature>
<evidence type="ECO:0000256" key="3">
    <source>
        <dbReference type="HAMAP-Rule" id="MF_02037"/>
    </source>
</evidence>
<dbReference type="InterPro" id="IPR029063">
    <property type="entry name" value="SAM-dependent_MTases_sf"/>
</dbReference>
<evidence type="ECO:0000313" key="5">
    <source>
        <dbReference type="EMBL" id="MCP2160062.1"/>
    </source>
</evidence>
<feature type="binding site" evidence="3">
    <location>
        <position position="62"/>
    </location>
    <ligand>
        <name>L-histidine</name>
        <dbReference type="ChEBI" id="CHEBI:57595"/>
    </ligand>
</feature>
<dbReference type="PANTHER" id="PTHR43397:SF1">
    <property type="entry name" value="ERGOTHIONEINE BIOSYNTHESIS PROTEIN 1"/>
    <property type="match status" value="1"/>
</dbReference>
<dbReference type="InterPro" id="IPR019257">
    <property type="entry name" value="MeTrfase_dom"/>
</dbReference>
<feature type="binding site" evidence="3">
    <location>
        <position position="172"/>
    </location>
    <ligand>
        <name>L-histidine</name>
        <dbReference type="ChEBI" id="CHEBI:57595"/>
    </ligand>
</feature>
<feature type="binding site" evidence="3">
    <location>
        <position position="98"/>
    </location>
    <ligand>
        <name>S-adenosyl-L-methionine</name>
        <dbReference type="ChEBI" id="CHEBI:59789"/>
    </ligand>
</feature>
<evidence type="ECO:0000256" key="1">
    <source>
        <dbReference type="ARBA" id="ARBA00022603"/>
    </source>
</evidence>
<dbReference type="EMBL" id="JAMTCG010000002">
    <property type="protein sequence ID" value="MCP2160062.1"/>
    <property type="molecule type" value="Genomic_DNA"/>
</dbReference>
<reference evidence="5 6" key="1">
    <citation type="submission" date="2022-06" db="EMBL/GenBank/DDBJ databases">
        <title>Genomic Encyclopedia of Archaeal and Bacterial Type Strains, Phase II (KMG-II): from individual species to whole genera.</title>
        <authorList>
            <person name="Goeker M."/>
        </authorList>
    </citation>
    <scope>NUCLEOTIDE SEQUENCE [LARGE SCALE GENOMIC DNA]</scope>
    <source>
        <strain evidence="5 6">DSM 45037</strain>
    </source>
</reference>
<dbReference type="PANTHER" id="PTHR43397">
    <property type="entry name" value="ERGOTHIONEINE BIOSYNTHESIS PROTEIN 1"/>
    <property type="match status" value="1"/>
</dbReference>
<evidence type="ECO:0000313" key="6">
    <source>
        <dbReference type="Proteomes" id="UP001205740"/>
    </source>
</evidence>
<proteinExistence type="inferred from homology"/>
<comment type="catalytic activity">
    <reaction evidence="3">
        <text>L-histidine + 3 S-adenosyl-L-methionine = hercynine + 3 S-adenosyl-L-homocysteine + 3 H(+)</text>
        <dbReference type="Rhea" id="RHEA:38471"/>
        <dbReference type="ChEBI" id="CHEBI:15378"/>
        <dbReference type="ChEBI" id="CHEBI:15781"/>
        <dbReference type="ChEBI" id="CHEBI:57595"/>
        <dbReference type="ChEBI" id="CHEBI:57856"/>
        <dbReference type="ChEBI" id="CHEBI:59789"/>
        <dbReference type="EC" id="2.1.1.44"/>
    </reaction>
</comment>
<comment type="function">
    <text evidence="3">Catalyzes the SAM-dependent triple methylation of the alpha-amino group of histidine to form hercynine, a step in the biosynthesis pathway of ergothioneine.</text>
</comment>
<dbReference type="InterPro" id="IPR032888">
    <property type="entry name" value="EgtD_Actinobacteria"/>
</dbReference>
<dbReference type="HAMAP" id="MF_02037">
    <property type="entry name" value="EgtD"/>
    <property type="match status" value="1"/>
</dbReference>
<feature type="binding site" evidence="3">
    <location>
        <position position="212"/>
    </location>
    <ligand>
        <name>L-histidine</name>
        <dbReference type="ChEBI" id="CHEBI:57595"/>
    </ligand>
</feature>
<comment type="similarity">
    <text evidence="3">Belongs to the methyltransferase superfamily. EgtD family.</text>
</comment>
<accession>A0ABT1GZW1</accession>
<gene>
    <name evidence="3" type="primary">egtD</name>
    <name evidence="5" type="ORF">LX12_001241</name>
</gene>
<comment type="caution">
    <text evidence="5">The sequence shown here is derived from an EMBL/GenBank/DDBJ whole genome shotgun (WGS) entry which is preliminary data.</text>
</comment>
<dbReference type="EC" id="2.1.1.44" evidence="3"/>
<dbReference type="SUPFAM" id="SSF53335">
    <property type="entry name" value="S-adenosyl-L-methionine-dependent methyltransferases"/>
    <property type="match status" value="1"/>
</dbReference>